<reference evidence="1 2" key="1">
    <citation type="journal article" date="2019" name="Int. J. Syst. Evol. Microbiol.">
        <title>Anaerobacillus alkaliphilus sp. nov., a novel alkaliphilic and moderately halophilic bacterium.</title>
        <authorList>
            <person name="Borsodi A.K."/>
            <person name="Aszalos J.M."/>
            <person name="Bihari P."/>
            <person name="Nagy I."/>
            <person name="Schumann P."/>
            <person name="Sproer C."/>
            <person name="Kovacs A.L."/>
            <person name="Boka K."/>
            <person name="Dobosy P."/>
            <person name="Ovari M."/>
            <person name="Szili-Kovacs T."/>
            <person name="Toth E."/>
        </authorList>
    </citation>
    <scope>NUCLEOTIDE SEQUENCE [LARGE SCALE GENOMIC DNA]</scope>
    <source>
        <strain evidence="1 2">B16-10</strain>
    </source>
</reference>
<evidence type="ECO:0000313" key="2">
    <source>
        <dbReference type="Proteomes" id="UP000290649"/>
    </source>
</evidence>
<dbReference type="Proteomes" id="UP000290649">
    <property type="component" value="Unassembled WGS sequence"/>
</dbReference>
<gene>
    <name evidence="1" type="ORF">DS745_06335</name>
</gene>
<name>A0A4Q0VWK4_9BACI</name>
<sequence length="76" mass="8641">MGKFIIYHPIFIRNESVVSTIFDLDEDVSNTPEVRLIGMELEEKDLIEPILMEGDYIVREVTLKNGGTIKSAICKL</sequence>
<evidence type="ECO:0000313" key="1">
    <source>
        <dbReference type="EMBL" id="RXJ02585.1"/>
    </source>
</evidence>
<dbReference type="AlphaFoldDB" id="A0A4Q0VWK4"/>
<accession>A0A4Q0VWK4</accession>
<comment type="caution">
    <text evidence="1">The sequence shown here is derived from an EMBL/GenBank/DDBJ whole genome shotgun (WGS) entry which is preliminary data.</text>
</comment>
<keyword evidence="2" id="KW-1185">Reference proteome</keyword>
<proteinExistence type="predicted"/>
<protein>
    <submittedName>
        <fullName evidence="1">Uncharacterized protein</fullName>
    </submittedName>
</protein>
<organism evidence="1 2">
    <name type="scientific">Anaerobacillus alkaliphilus</name>
    <dbReference type="NCBI Taxonomy" id="1548597"/>
    <lineage>
        <taxon>Bacteria</taxon>
        <taxon>Bacillati</taxon>
        <taxon>Bacillota</taxon>
        <taxon>Bacilli</taxon>
        <taxon>Bacillales</taxon>
        <taxon>Bacillaceae</taxon>
        <taxon>Anaerobacillus</taxon>
    </lineage>
</organism>
<dbReference type="EMBL" id="QOUX01000023">
    <property type="protein sequence ID" value="RXJ02585.1"/>
    <property type="molecule type" value="Genomic_DNA"/>
</dbReference>